<reference evidence="4 5" key="1">
    <citation type="submission" date="2022-10" db="EMBL/GenBank/DDBJ databases">
        <title>Draft genome sequence of Streptomyces sp. YSPA8.</title>
        <authorList>
            <person name="Moriuchi R."/>
            <person name="Dohra H."/>
            <person name="Yamamura H."/>
            <person name="Kodani S."/>
        </authorList>
    </citation>
    <scope>NUCLEOTIDE SEQUENCE [LARGE SCALE GENOMIC DNA]</scope>
    <source>
        <strain evidence="4 5">YSPA8</strain>
    </source>
</reference>
<feature type="transmembrane region" description="Helical" evidence="2">
    <location>
        <begin position="62"/>
        <end position="83"/>
    </location>
</feature>
<keyword evidence="2" id="KW-1133">Transmembrane helix</keyword>
<dbReference type="Proteomes" id="UP001291653">
    <property type="component" value="Unassembled WGS sequence"/>
</dbReference>
<feature type="domain" description="DUF6286" evidence="3">
    <location>
        <begin position="119"/>
        <end position="222"/>
    </location>
</feature>
<evidence type="ECO:0000256" key="1">
    <source>
        <dbReference type="SAM" id="MobiDB-lite"/>
    </source>
</evidence>
<feature type="transmembrane region" description="Helical" evidence="2">
    <location>
        <begin position="109"/>
        <end position="130"/>
    </location>
</feature>
<keyword evidence="5" id="KW-1185">Reference proteome</keyword>
<organism evidence="4 5">
    <name type="scientific">Streptomyces yaizuensis</name>
    <dbReference type="NCBI Taxonomy" id="2989713"/>
    <lineage>
        <taxon>Bacteria</taxon>
        <taxon>Bacillati</taxon>
        <taxon>Actinomycetota</taxon>
        <taxon>Actinomycetes</taxon>
        <taxon>Kitasatosporales</taxon>
        <taxon>Streptomycetaceae</taxon>
        <taxon>Streptomyces</taxon>
    </lineage>
</organism>
<dbReference type="RefSeq" id="WP_323450653.1">
    <property type="nucleotide sequence ID" value="NZ_BSBI01000015.1"/>
</dbReference>
<evidence type="ECO:0000256" key="2">
    <source>
        <dbReference type="SAM" id="Phobius"/>
    </source>
</evidence>
<dbReference type="EMBL" id="BSBI01000015">
    <property type="protein sequence ID" value="GLF98690.1"/>
    <property type="molecule type" value="Genomic_DNA"/>
</dbReference>
<feature type="region of interest" description="Disordered" evidence="1">
    <location>
        <begin position="1"/>
        <end position="47"/>
    </location>
</feature>
<evidence type="ECO:0000313" key="5">
    <source>
        <dbReference type="Proteomes" id="UP001291653"/>
    </source>
</evidence>
<dbReference type="Pfam" id="PF19803">
    <property type="entry name" value="DUF6286"/>
    <property type="match status" value="1"/>
</dbReference>
<keyword evidence="2" id="KW-0472">Membrane</keyword>
<protein>
    <submittedName>
        <fullName evidence="4">DUF6286 domain-containing protein</fullName>
    </submittedName>
</protein>
<gene>
    <name evidence="4" type="ORF">SYYSPA8_30355</name>
</gene>
<name>A0ABQ5P894_9ACTN</name>
<sequence>MTERTGTGPAPSQGRGEPPEDVPGEPPGEVPPPESADPPGPFLVRNPKSGTGRFWSARRIPAALLAAVTAGGTGLFLYDIAAVRAGRPGMEWRREAAGRLARWRLDETWVQAAAAALAAIGLWLIVLAVTPGLRRLLTMRRDGTPVRAGLDRRAAALVLRDRAMEVPGVRSVNVRMGRSRLRVRARSHFRDLDDVRRDLDGALATAVGELGLVKTPSRSLRVSRLPVRKR</sequence>
<evidence type="ECO:0000259" key="3">
    <source>
        <dbReference type="Pfam" id="PF19803"/>
    </source>
</evidence>
<dbReference type="InterPro" id="IPR046253">
    <property type="entry name" value="DUF6286"/>
</dbReference>
<evidence type="ECO:0000313" key="4">
    <source>
        <dbReference type="EMBL" id="GLF98690.1"/>
    </source>
</evidence>
<comment type="caution">
    <text evidence="4">The sequence shown here is derived from an EMBL/GenBank/DDBJ whole genome shotgun (WGS) entry which is preliminary data.</text>
</comment>
<accession>A0ABQ5P894</accession>
<keyword evidence="2" id="KW-0812">Transmembrane</keyword>
<feature type="compositionally biased region" description="Pro residues" evidence="1">
    <location>
        <begin position="24"/>
        <end position="41"/>
    </location>
</feature>
<proteinExistence type="predicted"/>